<dbReference type="EMBL" id="BLXT01000074">
    <property type="protein sequence ID" value="GFN74305.1"/>
    <property type="molecule type" value="Genomic_DNA"/>
</dbReference>
<gene>
    <name evidence="1" type="ORF">PoB_000081100</name>
</gene>
<dbReference type="GO" id="GO:0003964">
    <property type="term" value="F:RNA-directed DNA polymerase activity"/>
    <property type="evidence" value="ECO:0007669"/>
    <property type="project" value="UniProtKB-KW"/>
</dbReference>
<dbReference type="Proteomes" id="UP000735302">
    <property type="component" value="Unassembled WGS sequence"/>
</dbReference>
<evidence type="ECO:0000313" key="2">
    <source>
        <dbReference type="Proteomes" id="UP000735302"/>
    </source>
</evidence>
<keyword evidence="1" id="KW-0808">Transferase</keyword>
<name>A0AAV3XW74_9GAST</name>
<comment type="caution">
    <text evidence="1">The sequence shown here is derived from an EMBL/GenBank/DDBJ whole genome shotgun (WGS) entry which is preliminary data.</text>
</comment>
<keyword evidence="2" id="KW-1185">Reference proteome</keyword>
<organism evidence="1 2">
    <name type="scientific">Plakobranchus ocellatus</name>
    <dbReference type="NCBI Taxonomy" id="259542"/>
    <lineage>
        <taxon>Eukaryota</taxon>
        <taxon>Metazoa</taxon>
        <taxon>Spiralia</taxon>
        <taxon>Lophotrochozoa</taxon>
        <taxon>Mollusca</taxon>
        <taxon>Gastropoda</taxon>
        <taxon>Heterobranchia</taxon>
        <taxon>Euthyneura</taxon>
        <taxon>Panpulmonata</taxon>
        <taxon>Sacoglossa</taxon>
        <taxon>Placobranchoidea</taxon>
        <taxon>Plakobranchidae</taxon>
        <taxon>Plakobranchus</taxon>
    </lineage>
</organism>
<reference evidence="1 2" key="1">
    <citation type="journal article" date="2021" name="Elife">
        <title>Chloroplast acquisition without the gene transfer in kleptoplastic sea slugs, Plakobranchus ocellatus.</title>
        <authorList>
            <person name="Maeda T."/>
            <person name="Takahashi S."/>
            <person name="Yoshida T."/>
            <person name="Shimamura S."/>
            <person name="Takaki Y."/>
            <person name="Nagai Y."/>
            <person name="Toyoda A."/>
            <person name="Suzuki Y."/>
            <person name="Arimoto A."/>
            <person name="Ishii H."/>
            <person name="Satoh N."/>
            <person name="Nishiyama T."/>
            <person name="Hasebe M."/>
            <person name="Maruyama T."/>
            <person name="Minagawa J."/>
            <person name="Obokata J."/>
            <person name="Shigenobu S."/>
        </authorList>
    </citation>
    <scope>NUCLEOTIDE SEQUENCE [LARGE SCALE GENOMIC DNA]</scope>
</reference>
<keyword evidence="1" id="KW-0695">RNA-directed DNA polymerase</keyword>
<accession>A0AAV3XW74</accession>
<evidence type="ECO:0000313" key="1">
    <source>
        <dbReference type="EMBL" id="GFN74305.1"/>
    </source>
</evidence>
<dbReference type="AlphaFoldDB" id="A0AAV3XW74"/>
<protein>
    <submittedName>
        <fullName evidence="1">Reverse transcriptase</fullName>
    </submittedName>
</protein>
<proteinExistence type="predicted"/>
<keyword evidence="1" id="KW-0548">Nucleotidyltransferase</keyword>
<sequence>MAPPKICFLIRAVYDFLPSNYANLVRWAMKDDPTRPLCQGKQTKEHILSSCKEALGQGRYTWRYNRVLQEPVLAICDAKGLPAQTKTTAQEFTTEGGTKSFCGSAAGMDTQRKSLLDE</sequence>